<dbReference type="Gene3D" id="3.40.630.10">
    <property type="entry name" value="Zn peptidases"/>
    <property type="match status" value="1"/>
</dbReference>
<dbReference type="InterPro" id="IPR011650">
    <property type="entry name" value="Peptidase_M20_dimer"/>
</dbReference>
<accession>A0ABV7V6F0</accession>
<dbReference type="Pfam" id="PF01546">
    <property type="entry name" value="Peptidase_M20"/>
    <property type="match status" value="1"/>
</dbReference>
<feature type="signal peptide" evidence="2">
    <location>
        <begin position="1"/>
        <end position="24"/>
    </location>
</feature>
<keyword evidence="1" id="KW-0378">Hydrolase</keyword>
<name>A0ABV7V6F0_9SPHN</name>
<dbReference type="RefSeq" id="WP_191323566.1">
    <property type="nucleotide sequence ID" value="NZ_BMZP01000004.1"/>
</dbReference>
<dbReference type="Gene3D" id="3.30.70.360">
    <property type="match status" value="1"/>
</dbReference>
<protein>
    <submittedName>
        <fullName evidence="4">Amidohydrolase</fullName>
    </submittedName>
</protein>
<evidence type="ECO:0000259" key="3">
    <source>
        <dbReference type="Pfam" id="PF07687"/>
    </source>
</evidence>
<evidence type="ECO:0000256" key="1">
    <source>
        <dbReference type="ARBA" id="ARBA00022801"/>
    </source>
</evidence>
<dbReference type="Proteomes" id="UP001595683">
    <property type="component" value="Unassembled WGS sequence"/>
</dbReference>
<sequence>MHRFSCASALAFALCAMACPPALAKADPAAARAAIDAQFAKDWPDLQALYQDLHSHPETAFRETRTADVLARQLKAMGVDVTTGVGKTGIVGVIHNGAGPVVLLRTELDALPMEEKTGLPYASRAQQTDANGKTTFVDHACGHDIHMAWWIGTARALLAMKARWHGTVILVGQPAEEVVSGAKAMLADGLYTRFPQPQFAFGAHVGPSPAGEVTIKQGFTTSASDAVHVTFHGVGAHGSMPDKSIDPVVMGARFVEDVQTVISRQKDPMKFGVVTVGSFHAGTAANIIPDTAELGLTLRSYDPAVRDGLLKGVKTTADAVAMMSGAPAPDVVHLHGTGSVINEPALSAQSAATLTAALGKDRVVLIPASEPGWTASEDFSEFAQGGKVRSVYFSIGGTSAAMAAQYKAQGKPVPVNHSPFFAPDPAISIKTGVETLTLATLMVAGT</sequence>
<evidence type="ECO:0000313" key="5">
    <source>
        <dbReference type="Proteomes" id="UP001595683"/>
    </source>
</evidence>
<dbReference type="PIRSF" id="PIRSF005962">
    <property type="entry name" value="Pept_M20D_amidohydro"/>
    <property type="match status" value="1"/>
</dbReference>
<dbReference type="InterPro" id="IPR017439">
    <property type="entry name" value="Amidohydrolase"/>
</dbReference>
<dbReference type="SUPFAM" id="SSF55031">
    <property type="entry name" value="Bacterial exopeptidase dimerisation domain"/>
    <property type="match status" value="1"/>
</dbReference>
<dbReference type="PANTHER" id="PTHR11014:SF63">
    <property type="entry name" value="METALLOPEPTIDASE, PUTATIVE (AFU_ORTHOLOGUE AFUA_6G09600)-RELATED"/>
    <property type="match status" value="1"/>
</dbReference>
<gene>
    <name evidence="4" type="ORF">ACFOOT_13645</name>
</gene>
<evidence type="ECO:0000256" key="2">
    <source>
        <dbReference type="SAM" id="SignalP"/>
    </source>
</evidence>
<dbReference type="NCBIfam" id="TIGR01891">
    <property type="entry name" value="amidohydrolases"/>
    <property type="match status" value="1"/>
</dbReference>
<dbReference type="SUPFAM" id="SSF53187">
    <property type="entry name" value="Zn-dependent exopeptidases"/>
    <property type="match status" value="1"/>
</dbReference>
<dbReference type="InterPro" id="IPR036264">
    <property type="entry name" value="Bact_exopeptidase_dim_dom"/>
</dbReference>
<evidence type="ECO:0000313" key="4">
    <source>
        <dbReference type="EMBL" id="MFC3672462.1"/>
    </source>
</evidence>
<reference evidence="5" key="1">
    <citation type="journal article" date="2019" name="Int. J. Syst. Evol. Microbiol.">
        <title>The Global Catalogue of Microorganisms (GCM) 10K type strain sequencing project: providing services to taxonomists for standard genome sequencing and annotation.</title>
        <authorList>
            <consortium name="The Broad Institute Genomics Platform"/>
            <consortium name="The Broad Institute Genome Sequencing Center for Infectious Disease"/>
            <person name="Wu L."/>
            <person name="Ma J."/>
        </authorList>
    </citation>
    <scope>NUCLEOTIDE SEQUENCE [LARGE SCALE GENOMIC DNA]</scope>
    <source>
        <strain evidence="5">KCTC 42224</strain>
    </source>
</reference>
<keyword evidence="5" id="KW-1185">Reference proteome</keyword>
<feature type="domain" description="Peptidase M20 dimerisation" evidence="3">
    <location>
        <begin position="226"/>
        <end position="318"/>
    </location>
</feature>
<organism evidence="4 5">
    <name type="scientific">Novosphingobium pokkalii</name>
    <dbReference type="NCBI Taxonomy" id="1770194"/>
    <lineage>
        <taxon>Bacteria</taxon>
        <taxon>Pseudomonadati</taxon>
        <taxon>Pseudomonadota</taxon>
        <taxon>Alphaproteobacteria</taxon>
        <taxon>Sphingomonadales</taxon>
        <taxon>Sphingomonadaceae</taxon>
        <taxon>Novosphingobium</taxon>
    </lineage>
</organism>
<dbReference type="Pfam" id="PF07687">
    <property type="entry name" value="M20_dimer"/>
    <property type="match status" value="1"/>
</dbReference>
<proteinExistence type="predicted"/>
<dbReference type="PANTHER" id="PTHR11014">
    <property type="entry name" value="PEPTIDASE M20 FAMILY MEMBER"/>
    <property type="match status" value="1"/>
</dbReference>
<dbReference type="EMBL" id="JBHRYE010000022">
    <property type="protein sequence ID" value="MFC3672462.1"/>
    <property type="molecule type" value="Genomic_DNA"/>
</dbReference>
<dbReference type="InterPro" id="IPR002933">
    <property type="entry name" value="Peptidase_M20"/>
</dbReference>
<feature type="chain" id="PRO_5045769989" evidence="2">
    <location>
        <begin position="25"/>
        <end position="446"/>
    </location>
</feature>
<keyword evidence="2" id="KW-0732">Signal</keyword>
<comment type="caution">
    <text evidence="4">The sequence shown here is derived from an EMBL/GenBank/DDBJ whole genome shotgun (WGS) entry which is preliminary data.</text>
</comment>